<dbReference type="Proteomes" id="UP000885664">
    <property type="component" value="Unassembled WGS sequence"/>
</dbReference>
<evidence type="ECO:0000256" key="3">
    <source>
        <dbReference type="ARBA" id="ARBA00022605"/>
    </source>
</evidence>
<dbReference type="SUPFAM" id="SSF53383">
    <property type="entry name" value="PLP-dependent transferases"/>
    <property type="match status" value="1"/>
</dbReference>
<organism evidence="7">
    <name type="scientific">Fervidicoccus fontis</name>
    <dbReference type="NCBI Taxonomy" id="683846"/>
    <lineage>
        <taxon>Archaea</taxon>
        <taxon>Thermoproteota</taxon>
        <taxon>Thermoprotei</taxon>
        <taxon>Fervidicoccales</taxon>
        <taxon>Fervidicoccaceae</taxon>
        <taxon>Fervidicoccus</taxon>
    </lineage>
</organism>
<dbReference type="GO" id="GO:0042802">
    <property type="term" value="F:identical protein binding"/>
    <property type="evidence" value="ECO:0007669"/>
    <property type="project" value="TreeGrafter"/>
</dbReference>
<dbReference type="InterPro" id="IPR015424">
    <property type="entry name" value="PyrdxlP-dep_Trfase"/>
</dbReference>
<dbReference type="AlphaFoldDB" id="A0A7C2URS2"/>
<accession>A0A7C2URS2</accession>
<dbReference type="PANTHER" id="PTHR11986">
    <property type="entry name" value="AMINOTRANSFERASE CLASS III"/>
    <property type="match status" value="1"/>
</dbReference>
<dbReference type="PANTHER" id="PTHR11986:SF58">
    <property type="entry name" value="LEUCINE_METHIONINE RACEMASE"/>
    <property type="match status" value="1"/>
</dbReference>
<proteinExistence type="inferred from homology"/>
<keyword evidence="4 6" id="KW-0663">Pyridoxal phosphate</keyword>
<sequence>MNNNLVNLVEGEKSREIIRRSREFMDILTQDVDVLPMVADRGEGVYVWDVDGKKYIDFSSGFAVVSLGHSNPKVIEAIEKQARKLVHFPLADFYHELGASVAEKLSKSCPGGGNKKVVFTNSGAEANEVAIKLARSSTKRGRILAFYGGFHGRTMGSLSLTASKSVQQLGFFPTMPGVIHAPFPNPFRNVWNIDGYEDPEELINRAISFIEDVIFKAYPPEEFAAVFIEPIQGEGGYVVPPRGFFHELFKIARKYGILIMDDEVQMGIGRTGKMWAIENYSVYPDSIQFGKAIANGIPLGGVIHRGDFGFVTLGQHSSTFGGNLIALSVAEVVLEETPKLLPNVERVGMHLGRRLSELMEEFEIIGDSRGIGLARAIEIVKPGKGKTPDPKKRDELLRECFKRGLLLIGCGESSVRIIPPLNVEIATVDRAVDILMEALNTVTE</sequence>
<name>A0A7C2URS2_9CREN</name>
<evidence type="ECO:0000256" key="5">
    <source>
        <dbReference type="ARBA" id="ARBA00023154"/>
    </source>
</evidence>
<evidence type="ECO:0000313" key="7">
    <source>
        <dbReference type="EMBL" id="HEU97896.1"/>
    </source>
</evidence>
<evidence type="ECO:0000256" key="1">
    <source>
        <dbReference type="ARBA" id="ARBA00001933"/>
    </source>
</evidence>
<dbReference type="InterPro" id="IPR015422">
    <property type="entry name" value="PyrdxlP-dep_Trfase_small"/>
</dbReference>
<comment type="cofactor">
    <cofactor evidence="1">
        <name>pyridoxal 5'-phosphate</name>
        <dbReference type="ChEBI" id="CHEBI:597326"/>
    </cofactor>
</comment>
<comment type="caution">
    <text evidence="7">The sequence shown here is derived from an EMBL/GenBank/DDBJ whole genome shotgun (WGS) entry which is preliminary data.</text>
</comment>
<dbReference type="GO" id="GO:0009085">
    <property type="term" value="P:lysine biosynthetic process"/>
    <property type="evidence" value="ECO:0007669"/>
    <property type="project" value="UniProtKB-KW"/>
</dbReference>
<keyword evidence="5" id="KW-0457">Lysine biosynthesis</keyword>
<dbReference type="GO" id="GO:0030170">
    <property type="term" value="F:pyridoxal phosphate binding"/>
    <property type="evidence" value="ECO:0007669"/>
    <property type="project" value="InterPro"/>
</dbReference>
<dbReference type="InterPro" id="IPR015421">
    <property type="entry name" value="PyrdxlP-dep_Trfase_major"/>
</dbReference>
<dbReference type="GO" id="GO:0008483">
    <property type="term" value="F:transaminase activity"/>
    <property type="evidence" value="ECO:0007669"/>
    <property type="project" value="UniProtKB-KW"/>
</dbReference>
<dbReference type="Pfam" id="PF00202">
    <property type="entry name" value="Aminotran_3"/>
    <property type="match status" value="1"/>
</dbReference>
<gene>
    <name evidence="7" type="ORF">ENO36_03470</name>
</gene>
<protein>
    <submittedName>
        <fullName evidence="7">Acetyl ornithine aminotransferase family protein</fullName>
    </submittedName>
</protein>
<dbReference type="Gene3D" id="3.90.1150.10">
    <property type="entry name" value="Aspartate Aminotransferase, domain 1"/>
    <property type="match status" value="1"/>
</dbReference>
<evidence type="ECO:0000256" key="6">
    <source>
        <dbReference type="RuleBase" id="RU003560"/>
    </source>
</evidence>
<dbReference type="CDD" id="cd00610">
    <property type="entry name" value="OAT_like"/>
    <property type="match status" value="1"/>
</dbReference>
<dbReference type="NCBIfam" id="NF004426">
    <property type="entry name" value="PRK05769.1"/>
    <property type="match status" value="1"/>
</dbReference>
<keyword evidence="7" id="KW-0032">Aminotransferase</keyword>
<keyword evidence="3" id="KW-0028">Amino-acid biosynthesis</keyword>
<dbReference type="InterPro" id="IPR005814">
    <property type="entry name" value="Aminotrans_3"/>
</dbReference>
<dbReference type="InterPro" id="IPR050103">
    <property type="entry name" value="Class-III_PLP-dep_AT"/>
</dbReference>
<dbReference type="FunFam" id="3.40.640.10:FF:000004">
    <property type="entry name" value="Acetylornithine aminotransferase"/>
    <property type="match status" value="1"/>
</dbReference>
<evidence type="ECO:0000256" key="4">
    <source>
        <dbReference type="ARBA" id="ARBA00022898"/>
    </source>
</evidence>
<keyword evidence="7" id="KW-0808">Transferase</keyword>
<evidence type="ECO:0000256" key="2">
    <source>
        <dbReference type="ARBA" id="ARBA00008954"/>
    </source>
</evidence>
<reference evidence="7" key="1">
    <citation type="journal article" date="2020" name="mSystems">
        <title>Genome- and Community-Level Interaction Insights into Carbon Utilization and Element Cycling Functions of Hydrothermarchaeota in Hydrothermal Sediment.</title>
        <authorList>
            <person name="Zhou Z."/>
            <person name="Liu Y."/>
            <person name="Xu W."/>
            <person name="Pan J."/>
            <person name="Luo Z.H."/>
            <person name="Li M."/>
        </authorList>
    </citation>
    <scope>NUCLEOTIDE SEQUENCE [LARGE SCALE GENOMIC DNA]</scope>
    <source>
        <strain evidence="7">SpSt-1259</strain>
    </source>
</reference>
<dbReference type="PIRSF" id="PIRSF000521">
    <property type="entry name" value="Transaminase_4ab_Lys_Orn"/>
    <property type="match status" value="1"/>
</dbReference>
<dbReference type="Gene3D" id="3.40.640.10">
    <property type="entry name" value="Type I PLP-dependent aspartate aminotransferase-like (Major domain)"/>
    <property type="match status" value="1"/>
</dbReference>
<dbReference type="EMBL" id="DSFE01000077">
    <property type="protein sequence ID" value="HEU97896.1"/>
    <property type="molecule type" value="Genomic_DNA"/>
</dbReference>
<comment type="similarity">
    <text evidence="2 6">Belongs to the class-III pyridoxal-phosphate-dependent aminotransferase family.</text>
</comment>